<name>H2Y3J1_CIOIN</name>
<dbReference type="HOGENOM" id="CLU_3406257_0_0_1"/>
<reference evidence="1" key="2">
    <citation type="submission" date="2025-08" db="UniProtKB">
        <authorList>
            <consortium name="Ensembl"/>
        </authorList>
    </citation>
    <scope>IDENTIFICATION</scope>
</reference>
<dbReference type="Ensembl" id="ENSCINT00000036215.1">
    <property type="protein sequence ID" value="ENSCINP00000036476.1"/>
    <property type="gene ID" value="ENSCING00000022561.1"/>
</dbReference>
<keyword evidence="2" id="KW-1185">Reference proteome</keyword>
<evidence type="ECO:0000313" key="1">
    <source>
        <dbReference type="Ensembl" id="ENSCINP00000036476.1"/>
    </source>
</evidence>
<dbReference type="InParanoid" id="H2Y3J1"/>
<accession>H2Y3J1</accession>
<dbReference type="Proteomes" id="UP000008144">
    <property type="component" value="Unassembled WGS sequence"/>
</dbReference>
<sequence length="30" mass="3587">MKNKRVYIICILDNSATTEKKIVKKRQNHN</sequence>
<reference evidence="2" key="1">
    <citation type="journal article" date="2002" name="Science">
        <title>The draft genome of Ciona intestinalis: insights into chordate and vertebrate origins.</title>
        <authorList>
            <person name="Dehal P."/>
            <person name="Satou Y."/>
            <person name="Campbell R.K."/>
            <person name="Chapman J."/>
            <person name="Degnan B."/>
            <person name="De Tomaso A."/>
            <person name="Davidson B."/>
            <person name="Di Gregorio A."/>
            <person name="Gelpke M."/>
            <person name="Goodstein D.M."/>
            <person name="Harafuji N."/>
            <person name="Hastings K.E."/>
            <person name="Ho I."/>
            <person name="Hotta K."/>
            <person name="Huang W."/>
            <person name="Kawashima T."/>
            <person name="Lemaire P."/>
            <person name="Martinez D."/>
            <person name="Meinertzhagen I.A."/>
            <person name="Necula S."/>
            <person name="Nonaka M."/>
            <person name="Putnam N."/>
            <person name="Rash S."/>
            <person name="Saiga H."/>
            <person name="Satake M."/>
            <person name="Terry A."/>
            <person name="Yamada L."/>
            <person name="Wang H.G."/>
            <person name="Awazu S."/>
            <person name="Azumi K."/>
            <person name="Boore J."/>
            <person name="Branno M."/>
            <person name="Chin-Bow S."/>
            <person name="DeSantis R."/>
            <person name="Doyle S."/>
            <person name="Francino P."/>
            <person name="Keys D.N."/>
            <person name="Haga S."/>
            <person name="Hayashi H."/>
            <person name="Hino K."/>
            <person name="Imai K.S."/>
            <person name="Inaba K."/>
            <person name="Kano S."/>
            <person name="Kobayashi K."/>
            <person name="Kobayashi M."/>
            <person name="Lee B.I."/>
            <person name="Makabe K.W."/>
            <person name="Manohar C."/>
            <person name="Matassi G."/>
            <person name="Medina M."/>
            <person name="Mochizuki Y."/>
            <person name="Mount S."/>
            <person name="Morishita T."/>
            <person name="Miura S."/>
            <person name="Nakayama A."/>
            <person name="Nishizaka S."/>
            <person name="Nomoto H."/>
            <person name="Ohta F."/>
            <person name="Oishi K."/>
            <person name="Rigoutsos I."/>
            <person name="Sano M."/>
            <person name="Sasaki A."/>
            <person name="Sasakura Y."/>
            <person name="Shoguchi E."/>
            <person name="Shin-i T."/>
            <person name="Spagnuolo A."/>
            <person name="Stainier D."/>
            <person name="Suzuki M.M."/>
            <person name="Tassy O."/>
            <person name="Takatori N."/>
            <person name="Tokuoka M."/>
            <person name="Yagi K."/>
            <person name="Yoshizaki F."/>
            <person name="Wada S."/>
            <person name="Zhang C."/>
            <person name="Hyatt P.D."/>
            <person name="Larimer F."/>
            <person name="Detter C."/>
            <person name="Doggett N."/>
            <person name="Glavina T."/>
            <person name="Hawkins T."/>
            <person name="Richardson P."/>
            <person name="Lucas S."/>
            <person name="Kohara Y."/>
            <person name="Levine M."/>
            <person name="Satoh N."/>
            <person name="Rokhsar D.S."/>
        </authorList>
    </citation>
    <scope>NUCLEOTIDE SEQUENCE [LARGE SCALE GENOMIC DNA]</scope>
</reference>
<evidence type="ECO:0000313" key="2">
    <source>
        <dbReference type="Proteomes" id="UP000008144"/>
    </source>
</evidence>
<organism evidence="1 2">
    <name type="scientific">Ciona intestinalis</name>
    <name type="common">Transparent sea squirt</name>
    <name type="synonym">Ascidia intestinalis</name>
    <dbReference type="NCBI Taxonomy" id="7719"/>
    <lineage>
        <taxon>Eukaryota</taxon>
        <taxon>Metazoa</taxon>
        <taxon>Chordata</taxon>
        <taxon>Tunicata</taxon>
        <taxon>Ascidiacea</taxon>
        <taxon>Phlebobranchia</taxon>
        <taxon>Cionidae</taxon>
        <taxon>Ciona</taxon>
    </lineage>
</organism>
<proteinExistence type="predicted"/>
<protein>
    <submittedName>
        <fullName evidence="1">Uncharacterized protein</fullName>
    </submittedName>
</protein>
<reference evidence="1" key="3">
    <citation type="submission" date="2025-09" db="UniProtKB">
        <authorList>
            <consortium name="Ensembl"/>
        </authorList>
    </citation>
    <scope>IDENTIFICATION</scope>
</reference>
<dbReference type="AlphaFoldDB" id="H2Y3J1"/>